<dbReference type="EMBL" id="CP012333">
    <property type="protein sequence ID" value="AKV00481.1"/>
    <property type="molecule type" value="Genomic_DNA"/>
</dbReference>
<protein>
    <submittedName>
        <fullName evidence="2">Uncharacterized protein</fullName>
    </submittedName>
</protein>
<dbReference type="KEGG" id="llu:AKJ09_07144"/>
<evidence type="ECO:0000313" key="2">
    <source>
        <dbReference type="EMBL" id="AKV00481.1"/>
    </source>
</evidence>
<dbReference type="STRING" id="1391654.AKJ09_07144"/>
<organism evidence="2 3">
    <name type="scientific">Labilithrix luteola</name>
    <dbReference type="NCBI Taxonomy" id="1391654"/>
    <lineage>
        <taxon>Bacteria</taxon>
        <taxon>Pseudomonadati</taxon>
        <taxon>Myxococcota</taxon>
        <taxon>Polyangia</taxon>
        <taxon>Polyangiales</taxon>
        <taxon>Labilitrichaceae</taxon>
        <taxon>Labilithrix</taxon>
    </lineage>
</organism>
<feature type="compositionally biased region" description="Basic and acidic residues" evidence="1">
    <location>
        <begin position="118"/>
        <end position="137"/>
    </location>
</feature>
<evidence type="ECO:0000313" key="3">
    <source>
        <dbReference type="Proteomes" id="UP000064967"/>
    </source>
</evidence>
<feature type="compositionally biased region" description="Low complexity" evidence="1">
    <location>
        <begin position="105"/>
        <end position="117"/>
    </location>
</feature>
<name>A0A0K1Q3S0_9BACT</name>
<dbReference type="AlphaFoldDB" id="A0A0K1Q3S0"/>
<accession>A0A0K1Q3S0</accession>
<proteinExistence type="predicted"/>
<evidence type="ECO:0000256" key="1">
    <source>
        <dbReference type="SAM" id="MobiDB-lite"/>
    </source>
</evidence>
<sequence length="318" mass="33360">MLATAAVLASKIATAGSSCTFDVTPGEGLAPRWSEAVRSVEATTSAPASDCRVVSLSIDRSGATLTLTTLDGRHAVRHVAQPEELAPLVKALLVTLPDDIPPSPSETTAETAPAPVAEPRDVVDADEHPRKVDDESRPVTPIVGTMGLGLGVDGDSHHDDAEPYGQAMIAVQLEHWELGAFGRWDFEHGVGRTAAGRKMEAGAAGAGLAVARREHVGPTTLVIGATAAVYAAWQALGRLEIEQTAGSERAPRYRDSIVDPRFGLYAATVVPVSKRFRLRAQIDGVVAPAPREPSRADLQPLAAWNVGFALGAETVLLP</sequence>
<reference evidence="2 3" key="1">
    <citation type="submission" date="2015-08" db="EMBL/GenBank/DDBJ databases">
        <authorList>
            <person name="Babu N.S."/>
            <person name="Beckwith C.J."/>
            <person name="Beseler K.G."/>
            <person name="Brison A."/>
            <person name="Carone J.V."/>
            <person name="Caskin T.P."/>
            <person name="Diamond M."/>
            <person name="Durham M.E."/>
            <person name="Foxe J.M."/>
            <person name="Go M."/>
            <person name="Henderson B.A."/>
            <person name="Jones I.B."/>
            <person name="McGettigan J.A."/>
            <person name="Micheletti S.J."/>
            <person name="Nasrallah M.E."/>
            <person name="Ortiz D."/>
            <person name="Piller C.R."/>
            <person name="Privatt S.R."/>
            <person name="Schneider S.L."/>
            <person name="Sharp S."/>
            <person name="Smith T.C."/>
            <person name="Stanton J.D."/>
            <person name="Ullery H.E."/>
            <person name="Wilson R.J."/>
            <person name="Serrano M.G."/>
            <person name="Buck G."/>
            <person name="Lee V."/>
            <person name="Wang Y."/>
            <person name="Carvalho R."/>
            <person name="Voegtly L."/>
            <person name="Shi R."/>
            <person name="Duckworth R."/>
            <person name="Johnson A."/>
            <person name="Loviza R."/>
            <person name="Walstead R."/>
            <person name="Shah Z."/>
            <person name="Kiflezghi M."/>
            <person name="Wade K."/>
            <person name="Ball S.L."/>
            <person name="Bradley K.W."/>
            <person name="Asai D.J."/>
            <person name="Bowman C.A."/>
            <person name="Russell D.A."/>
            <person name="Pope W.H."/>
            <person name="Jacobs-Sera D."/>
            <person name="Hendrix R.W."/>
            <person name="Hatfull G.F."/>
        </authorList>
    </citation>
    <scope>NUCLEOTIDE SEQUENCE [LARGE SCALE GENOMIC DNA]</scope>
    <source>
        <strain evidence="2 3">DSM 27648</strain>
    </source>
</reference>
<gene>
    <name evidence="2" type="ORF">AKJ09_07144</name>
</gene>
<keyword evidence="3" id="KW-1185">Reference proteome</keyword>
<dbReference type="Proteomes" id="UP000064967">
    <property type="component" value="Chromosome"/>
</dbReference>
<feature type="region of interest" description="Disordered" evidence="1">
    <location>
        <begin position="99"/>
        <end position="140"/>
    </location>
</feature>
<dbReference type="RefSeq" id="WP_169928050.1">
    <property type="nucleotide sequence ID" value="NZ_CP012333.1"/>
</dbReference>